<accession>A0A835M4F4</accession>
<evidence type="ECO:0008006" key="4">
    <source>
        <dbReference type="Google" id="ProtNLM"/>
    </source>
</evidence>
<name>A0A835M4F4_9MAGN</name>
<proteinExistence type="predicted"/>
<gene>
    <name evidence="2" type="ORF">IFM89_022031</name>
</gene>
<feature type="region of interest" description="Disordered" evidence="1">
    <location>
        <begin position="1"/>
        <end position="29"/>
    </location>
</feature>
<sequence>MCQTFRSRSKLPPLHSEKKTVNPSFKAGKESYDPFSRRWTKSRNYFVSNPVTEDSKNSHVAAESLESLGGNGAAGVAVDQGTVSNSLHNFNLPISLALLKDFGGTDGFHLAFMARKQRIEASIGYFIAMAKDTSWISPPSGWVKENFDAVFVNDGTHATLAVVGRDYEGRFLGACIKKMKANTFAEAELLAAQS</sequence>
<dbReference type="AlphaFoldDB" id="A0A835M4F4"/>
<protein>
    <recommendedName>
        <fullName evidence="4">RNase H type-1 domain-containing protein</fullName>
    </recommendedName>
</protein>
<evidence type="ECO:0000313" key="2">
    <source>
        <dbReference type="EMBL" id="KAF9610361.1"/>
    </source>
</evidence>
<comment type="caution">
    <text evidence="2">The sequence shown here is derived from an EMBL/GenBank/DDBJ whole genome shotgun (WGS) entry which is preliminary data.</text>
</comment>
<dbReference type="OrthoDB" id="166375at2759"/>
<dbReference type="Proteomes" id="UP000631114">
    <property type="component" value="Unassembled WGS sequence"/>
</dbReference>
<keyword evidence="3" id="KW-1185">Reference proteome</keyword>
<evidence type="ECO:0000256" key="1">
    <source>
        <dbReference type="SAM" id="MobiDB-lite"/>
    </source>
</evidence>
<organism evidence="2 3">
    <name type="scientific">Coptis chinensis</name>
    <dbReference type="NCBI Taxonomy" id="261450"/>
    <lineage>
        <taxon>Eukaryota</taxon>
        <taxon>Viridiplantae</taxon>
        <taxon>Streptophyta</taxon>
        <taxon>Embryophyta</taxon>
        <taxon>Tracheophyta</taxon>
        <taxon>Spermatophyta</taxon>
        <taxon>Magnoliopsida</taxon>
        <taxon>Ranunculales</taxon>
        <taxon>Ranunculaceae</taxon>
        <taxon>Coptidoideae</taxon>
        <taxon>Coptis</taxon>
    </lineage>
</organism>
<dbReference type="EMBL" id="JADFTS010000004">
    <property type="protein sequence ID" value="KAF9610361.1"/>
    <property type="molecule type" value="Genomic_DNA"/>
</dbReference>
<reference evidence="2 3" key="1">
    <citation type="submission" date="2020-10" db="EMBL/GenBank/DDBJ databases">
        <title>The Coptis chinensis genome and diversification of protoberbering-type alkaloids.</title>
        <authorList>
            <person name="Wang B."/>
            <person name="Shu S."/>
            <person name="Song C."/>
            <person name="Liu Y."/>
        </authorList>
    </citation>
    <scope>NUCLEOTIDE SEQUENCE [LARGE SCALE GENOMIC DNA]</scope>
    <source>
        <strain evidence="2">HL-2020</strain>
        <tissue evidence="2">Leaf</tissue>
    </source>
</reference>
<evidence type="ECO:0000313" key="3">
    <source>
        <dbReference type="Proteomes" id="UP000631114"/>
    </source>
</evidence>